<keyword evidence="1" id="KW-0812">Transmembrane</keyword>
<proteinExistence type="predicted"/>
<organism evidence="3 4">
    <name type="scientific">Clitoria ternatea</name>
    <name type="common">Butterfly pea</name>
    <dbReference type="NCBI Taxonomy" id="43366"/>
    <lineage>
        <taxon>Eukaryota</taxon>
        <taxon>Viridiplantae</taxon>
        <taxon>Streptophyta</taxon>
        <taxon>Embryophyta</taxon>
        <taxon>Tracheophyta</taxon>
        <taxon>Spermatophyta</taxon>
        <taxon>Magnoliopsida</taxon>
        <taxon>eudicotyledons</taxon>
        <taxon>Gunneridae</taxon>
        <taxon>Pentapetalae</taxon>
        <taxon>rosids</taxon>
        <taxon>fabids</taxon>
        <taxon>Fabales</taxon>
        <taxon>Fabaceae</taxon>
        <taxon>Papilionoideae</taxon>
        <taxon>50 kb inversion clade</taxon>
        <taxon>NPAAA clade</taxon>
        <taxon>indigoferoid/millettioid clade</taxon>
        <taxon>Phaseoleae</taxon>
        <taxon>Clitoria</taxon>
    </lineage>
</organism>
<dbReference type="PANTHER" id="PTHR34410:SF2">
    <property type="entry name" value="RRNA INTRON-ENCODED HOMING ENDONUCLEASE"/>
    <property type="match status" value="1"/>
</dbReference>
<evidence type="ECO:0000256" key="1">
    <source>
        <dbReference type="SAM" id="Phobius"/>
    </source>
</evidence>
<feature type="transmembrane region" description="Helical" evidence="1">
    <location>
        <begin position="67"/>
        <end position="91"/>
    </location>
</feature>
<comment type="caution">
    <text evidence="3">The sequence shown here is derived from an EMBL/GenBank/DDBJ whole genome shotgun (WGS) entry which is preliminary data.</text>
</comment>
<keyword evidence="1" id="KW-1133">Transmembrane helix</keyword>
<keyword evidence="1" id="KW-0472">Membrane</keyword>
<sequence>MGEVGRWVPNTRRRHSLAIGNSVYRGLLEPLQDVHAERGGLTGLLRPASLHDAVLAGSMLNVALNSLQATCILFHLVPIFGLGVLPLVLVLPTRGGILEGDGINGCYLVDPASSHMLVSKIKPCMLTINNNTGLIESGNWNEYNLNPLTRIHWRASLVPAAAVIPAPIARTTAKAFAKDVFINQERKLGARRRSDTVLVSTINDADQGSADVTFRTPLAPYEKSKSLGSGGSMVARLKLKGIDGRAPPGVEPAA</sequence>
<protein>
    <submittedName>
        <fullName evidence="3">Uncharacterized protein</fullName>
    </submittedName>
</protein>
<evidence type="ECO:0000313" key="3">
    <source>
        <dbReference type="EMBL" id="KAK7286026.1"/>
    </source>
</evidence>
<evidence type="ECO:0000313" key="2">
    <source>
        <dbReference type="EMBL" id="KAK7286022.1"/>
    </source>
</evidence>
<gene>
    <name evidence="2" type="ORF">RJT34_20842</name>
    <name evidence="3" type="ORF">RJT34_20846</name>
</gene>
<keyword evidence="4" id="KW-1185">Reference proteome</keyword>
<name>A0AAN9P641_CLITE</name>
<dbReference type="PANTHER" id="PTHR34410">
    <property type="entry name" value="INTRON-ENCODED HOMING ENDONUCLEASE, PUTATIVE-RELATED"/>
    <property type="match status" value="1"/>
</dbReference>
<dbReference type="AlphaFoldDB" id="A0AAN9P641"/>
<accession>A0AAN9P641</accession>
<evidence type="ECO:0000313" key="4">
    <source>
        <dbReference type="Proteomes" id="UP001359559"/>
    </source>
</evidence>
<dbReference type="EMBL" id="JAYKXN010000005">
    <property type="protein sequence ID" value="KAK7286022.1"/>
    <property type="molecule type" value="Genomic_DNA"/>
</dbReference>
<reference evidence="3 4" key="1">
    <citation type="submission" date="2024-01" db="EMBL/GenBank/DDBJ databases">
        <title>The genomes of 5 underutilized Papilionoideae crops provide insights into root nodulation and disease resistance.</title>
        <authorList>
            <person name="Yuan L."/>
        </authorList>
    </citation>
    <scope>NUCLEOTIDE SEQUENCE [LARGE SCALE GENOMIC DNA]</scope>
    <source>
        <strain evidence="3">LY-2023</strain>
        <tissue evidence="3">Leaf</tissue>
    </source>
</reference>
<dbReference type="EMBL" id="JAYKXN010000005">
    <property type="protein sequence ID" value="KAK7286026.1"/>
    <property type="molecule type" value="Genomic_DNA"/>
</dbReference>
<dbReference type="Proteomes" id="UP001359559">
    <property type="component" value="Unassembled WGS sequence"/>
</dbReference>